<dbReference type="InterPro" id="IPR001509">
    <property type="entry name" value="Epimerase_deHydtase"/>
</dbReference>
<dbReference type="EMBL" id="LR798288">
    <property type="protein sequence ID" value="CAB5221462.1"/>
    <property type="molecule type" value="Genomic_DNA"/>
</dbReference>
<dbReference type="PANTHER" id="PTHR43725">
    <property type="entry name" value="UDP-GLUCOSE 4-EPIMERASE"/>
    <property type="match status" value="1"/>
</dbReference>
<dbReference type="Pfam" id="PF01370">
    <property type="entry name" value="Epimerase"/>
    <property type="match status" value="1"/>
</dbReference>
<protein>
    <submittedName>
        <fullName evidence="2">GalE UDP-glucose 4-epimerase</fullName>
    </submittedName>
</protein>
<dbReference type="InterPro" id="IPR036291">
    <property type="entry name" value="NAD(P)-bd_dom_sf"/>
</dbReference>
<dbReference type="Gene3D" id="3.90.25.10">
    <property type="entry name" value="UDP-galactose 4-epimerase, domain 1"/>
    <property type="match status" value="1"/>
</dbReference>
<sequence length="299" mass="32830">MTISRLRVLVTGASGYIGSHVCRLLKEHGHYVVGWDTNVHGEHNDVSSWCDKFKGYDVTQSLSSLVIGQSDFDAVVHLAGRSVVPDSMREPTEYYRVNIMGTDNVLKSIKTPHFLFASTSSAWEMASPYARSKVAAEDVIKEKAAGYTIFRFFNVSGTDGVNRQLGESTHLIRVAAEVAAGKREYLNVYGTDYPTRDGTCIRDYVHVVDLAKAIVKAVETGPANTPYECLGSNKGYSVLDVLGAMREVTGNPVRSRAAPRREGDAVASVVDQLSSLITLEKSLHDMCLDQYKLEVSRNS</sequence>
<evidence type="ECO:0000313" key="2">
    <source>
        <dbReference type="EMBL" id="CAB5221462.1"/>
    </source>
</evidence>
<dbReference type="SUPFAM" id="SSF51735">
    <property type="entry name" value="NAD(P)-binding Rossmann-fold domains"/>
    <property type="match status" value="1"/>
</dbReference>
<feature type="domain" description="NAD-dependent epimerase/dehydratase" evidence="1">
    <location>
        <begin position="8"/>
        <end position="227"/>
    </location>
</feature>
<gene>
    <name evidence="2" type="ORF">UFOVP247_171</name>
</gene>
<dbReference type="Gene3D" id="3.40.50.720">
    <property type="entry name" value="NAD(P)-binding Rossmann-like Domain"/>
    <property type="match status" value="1"/>
</dbReference>
<evidence type="ECO:0000259" key="1">
    <source>
        <dbReference type="Pfam" id="PF01370"/>
    </source>
</evidence>
<accession>A0A6J7WXL9</accession>
<name>A0A6J7WXL9_9CAUD</name>
<proteinExistence type="predicted"/>
<reference evidence="2" key="1">
    <citation type="submission" date="2020-05" db="EMBL/GenBank/DDBJ databases">
        <authorList>
            <person name="Chiriac C."/>
            <person name="Salcher M."/>
            <person name="Ghai R."/>
            <person name="Kavagutti S V."/>
        </authorList>
    </citation>
    <scope>NUCLEOTIDE SEQUENCE</scope>
</reference>
<organism evidence="2">
    <name type="scientific">uncultured Caudovirales phage</name>
    <dbReference type="NCBI Taxonomy" id="2100421"/>
    <lineage>
        <taxon>Viruses</taxon>
        <taxon>Duplodnaviria</taxon>
        <taxon>Heunggongvirae</taxon>
        <taxon>Uroviricota</taxon>
        <taxon>Caudoviricetes</taxon>
        <taxon>Peduoviridae</taxon>
        <taxon>Maltschvirus</taxon>
        <taxon>Maltschvirus maltsch</taxon>
    </lineage>
</organism>